<proteinExistence type="inferred from homology"/>
<dbReference type="GO" id="GO:0099572">
    <property type="term" value="C:postsynaptic specialization"/>
    <property type="evidence" value="ECO:0007669"/>
    <property type="project" value="TreeGrafter"/>
</dbReference>
<dbReference type="Proteomes" id="UP000694390">
    <property type="component" value="Chromosome 20"/>
</dbReference>
<dbReference type="Pfam" id="PF03359">
    <property type="entry name" value="GKAP"/>
    <property type="match status" value="1"/>
</dbReference>
<keyword evidence="4" id="KW-1185">Reference proteome</keyword>
<reference evidence="3" key="3">
    <citation type="submission" date="2025-09" db="UniProtKB">
        <authorList>
            <consortium name="Ensembl"/>
        </authorList>
    </citation>
    <scope>IDENTIFICATION</scope>
</reference>
<dbReference type="PANTHER" id="PTHR12353:SF4">
    <property type="entry name" value="DISKS LARGE-ASSOCIATED PROTEIN 3"/>
    <property type="match status" value="1"/>
</dbReference>
<sequence>WAGWGGPGSQCRGAAQSQCVRFTVSELRTRGCTPTGQVSLDRPHSHYSSSRLPHTALPMPFHPDPHLPDSGRASPCHRDGEWFIKLLQTEVEKMEGWCQQMDKFLTHSLCALSVLEKIRSAVGSTQLLMSQKVQQFFRLCQQNMDPNAFPMPTFQDLAGFWDLLQLSIEDVSLKFAELQQLKANGWKLIEPKEEKKVPPPIPKKPPRSKVHPVKERSLDSVDRQRQEARKRLLAAKRAASFRQNSATESADSIEIYIPEAQTRL</sequence>
<reference evidence="3" key="2">
    <citation type="submission" date="2025-08" db="UniProtKB">
        <authorList>
            <consortium name="Ensembl"/>
        </authorList>
    </citation>
    <scope>IDENTIFICATION</scope>
</reference>
<feature type="compositionally biased region" description="Basic and acidic residues" evidence="2">
    <location>
        <begin position="212"/>
        <end position="229"/>
    </location>
</feature>
<dbReference type="GO" id="GO:0098978">
    <property type="term" value="C:glutamatergic synapse"/>
    <property type="evidence" value="ECO:0007669"/>
    <property type="project" value="TreeGrafter"/>
</dbReference>
<dbReference type="GO" id="GO:0023052">
    <property type="term" value="P:signaling"/>
    <property type="evidence" value="ECO:0007669"/>
    <property type="project" value="InterPro"/>
</dbReference>
<dbReference type="GeneTree" id="ENSGT00940000159513"/>
<reference evidence="3" key="1">
    <citation type="submission" date="2019-06" db="EMBL/GenBank/DDBJ databases">
        <title>G10K-VGP Goodes thornscrub tortoise genome, primary haplotype.</title>
        <authorList>
            <person name="Murphy B."/>
            <person name="Edwards T."/>
            <person name="Rhie A."/>
            <person name="Koren S."/>
            <person name="Phillippy A."/>
            <person name="Fedrigo O."/>
            <person name="Haase B."/>
            <person name="Mountcastle J."/>
            <person name="Lewin H."/>
            <person name="Damas J."/>
            <person name="Howe K."/>
            <person name="Formenti G."/>
            <person name="Myers G."/>
            <person name="Durbin R."/>
            <person name="Jarvis E.D."/>
        </authorList>
    </citation>
    <scope>NUCLEOTIDE SEQUENCE [LARGE SCALE GENOMIC DNA]</scope>
</reference>
<dbReference type="GO" id="GO:0060090">
    <property type="term" value="F:molecular adaptor activity"/>
    <property type="evidence" value="ECO:0007669"/>
    <property type="project" value="TreeGrafter"/>
</dbReference>
<name>A0A8C4W7D2_9SAUR</name>
<comment type="similarity">
    <text evidence="1">Belongs to the SAPAP family.</text>
</comment>
<gene>
    <name evidence="3" type="primary">DLGAP3</name>
</gene>
<dbReference type="Ensembl" id="ENSGEVT00005010333.1">
    <property type="protein sequence ID" value="ENSGEVP00005009857.1"/>
    <property type="gene ID" value="ENSGEVG00005006644.1"/>
</dbReference>
<evidence type="ECO:0000313" key="4">
    <source>
        <dbReference type="Proteomes" id="UP000694390"/>
    </source>
</evidence>
<dbReference type="OrthoDB" id="10036956at2759"/>
<accession>A0A8C4W7D2</accession>
<protein>
    <submittedName>
        <fullName evidence="3">DLG associated protein 3</fullName>
    </submittedName>
</protein>
<dbReference type="AlphaFoldDB" id="A0A8C4W7D2"/>
<evidence type="ECO:0000313" key="3">
    <source>
        <dbReference type="Ensembl" id="ENSGEVP00005009857.1"/>
    </source>
</evidence>
<evidence type="ECO:0000256" key="1">
    <source>
        <dbReference type="ARBA" id="ARBA00008839"/>
    </source>
</evidence>
<organism evidence="3 4">
    <name type="scientific">Gopherus evgoodei</name>
    <name type="common">Goodes thornscrub tortoise</name>
    <dbReference type="NCBI Taxonomy" id="1825980"/>
    <lineage>
        <taxon>Eukaryota</taxon>
        <taxon>Metazoa</taxon>
        <taxon>Chordata</taxon>
        <taxon>Craniata</taxon>
        <taxon>Vertebrata</taxon>
        <taxon>Euteleostomi</taxon>
        <taxon>Archelosauria</taxon>
        <taxon>Testudinata</taxon>
        <taxon>Testudines</taxon>
        <taxon>Cryptodira</taxon>
        <taxon>Durocryptodira</taxon>
        <taxon>Testudinoidea</taxon>
        <taxon>Testudinidae</taxon>
        <taxon>Gopherus</taxon>
    </lineage>
</organism>
<dbReference type="PANTHER" id="PTHR12353">
    <property type="entry name" value="DISKS LARGE-ASSOCIATED PROTEIN DAP SAP90/PSD-95-ASSOCIATED PROTEIN"/>
    <property type="match status" value="1"/>
</dbReference>
<evidence type="ECO:0000256" key="2">
    <source>
        <dbReference type="SAM" id="MobiDB-lite"/>
    </source>
</evidence>
<dbReference type="InterPro" id="IPR005026">
    <property type="entry name" value="SAPAP"/>
</dbReference>
<feature type="region of interest" description="Disordered" evidence="2">
    <location>
        <begin position="193"/>
        <end position="229"/>
    </location>
</feature>